<feature type="domain" description="YqgF/RNase H-like" evidence="6">
    <location>
        <begin position="77"/>
        <end position="178"/>
    </location>
</feature>
<dbReference type="FunFam" id="3.30.420.140:FF:000009">
    <property type="entry name" value="Holliday junction resolvase"/>
    <property type="match status" value="1"/>
</dbReference>
<dbReference type="SUPFAM" id="SSF53098">
    <property type="entry name" value="Ribonuclease H-like"/>
    <property type="match status" value="1"/>
</dbReference>
<keyword evidence="8" id="KW-1185">Reference proteome</keyword>
<keyword evidence="1" id="KW-0963">Cytoplasm</keyword>
<evidence type="ECO:0000256" key="4">
    <source>
        <dbReference type="ARBA" id="ARBA00022801"/>
    </source>
</evidence>
<evidence type="ECO:0000256" key="2">
    <source>
        <dbReference type="ARBA" id="ARBA00022517"/>
    </source>
</evidence>
<dbReference type="EnsemblPlants" id="OPUNC10G16510.1">
    <property type="protein sequence ID" value="OPUNC10G16510.1"/>
    <property type="gene ID" value="OPUNC10G16510"/>
</dbReference>
<dbReference type="InterPro" id="IPR005227">
    <property type="entry name" value="YqgF"/>
</dbReference>
<evidence type="ECO:0000256" key="1">
    <source>
        <dbReference type="ARBA" id="ARBA00022490"/>
    </source>
</evidence>
<accession>A0A0E0MAK9</accession>
<dbReference type="OMA" id="ECCDRIV"/>
<dbReference type="NCBIfam" id="TIGR00250">
    <property type="entry name" value="RNAse_H_YqgF"/>
    <property type="match status" value="1"/>
</dbReference>
<dbReference type="eggNOG" id="KOG0228">
    <property type="taxonomic scope" value="Eukaryota"/>
</dbReference>
<keyword evidence="4" id="KW-0378">Hydrolase</keyword>
<reference evidence="7" key="1">
    <citation type="submission" date="2015-04" db="UniProtKB">
        <authorList>
            <consortium name="EnsemblPlants"/>
        </authorList>
    </citation>
    <scope>IDENTIFICATION</scope>
</reference>
<dbReference type="Gene3D" id="3.30.420.140">
    <property type="entry name" value="YqgF/RNase H-like domain"/>
    <property type="match status" value="1"/>
</dbReference>
<dbReference type="PANTHER" id="PTHR33317:SF4">
    <property type="entry name" value="POLYNUCLEOTIDYL TRANSFERASE, RIBONUCLEASE H-LIKE SUPERFAMILY PROTEIN"/>
    <property type="match status" value="1"/>
</dbReference>
<reference evidence="7" key="2">
    <citation type="submission" date="2018-05" db="EMBL/GenBank/DDBJ databases">
        <title>OpunRS2 (Oryza punctata Reference Sequence Version 2).</title>
        <authorList>
            <person name="Zhang J."/>
            <person name="Kudrna D."/>
            <person name="Lee S."/>
            <person name="Talag J."/>
            <person name="Welchert J."/>
            <person name="Wing R.A."/>
        </authorList>
    </citation>
    <scope>NUCLEOTIDE SEQUENCE [LARGE SCALE GENOMIC DNA]</scope>
</reference>
<evidence type="ECO:0000256" key="3">
    <source>
        <dbReference type="ARBA" id="ARBA00022722"/>
    </source>
</evidence>
<keyword evidence="2" id="KW-0690">Ribosome biogenesis</keyword>
<dbReference type="InterPro" id="IPR012337">
    <property type="entry name" value="RNaseH-like_sf"/>
</dbReference>
<dbReference type="GO" id="GO:0004518">
    <property type="term" value="F:nuclease activity"/>
    <property type="evidence" value="ECO:0007669"/>
    <property type="project" value="UniProtKB-KW"/>
</dbReference>
<dbReference type="InterPro" id="IPR006641">
    <property type="entry name" value="YqgF/RNaseH-like_dom"/>
</dbReference>
<dbReference type="GO" id="GO:0000967">
    <property type="term" value="P:rRNA 5'-end processing"/>
    <property type="evidence" value="ECO:0007669"/>
    <property type="project" value="TreeGrafter"/>
</dbReference>
<dbReference type="SMART" id="SM00732">
    <property type="entry name" value="YqgFc"/>
    <property type="match status" value="1"/>
</dbReference>
<evidence type="ECO:0000259" key="6">
    <source>
        <dbReference type="SMART" id="SM00732"/>
    </source>
</evidence>
<dbReference type="AlphaFoldDB" id="A0A0E0MAK9"/>
<name>A0A0E0MAK9_ORYPU</name>
<keyword evidence="3" id="KW-0540">Nuclease</keyword>
<dbReference type="GO" id="GO:0016787">
    <property type="term" value="F:hydrolase activity"/>
    <property type="evidence" value="ECO:0007669"/>
    <property type="project" value="UniProtKB-KW"/>
</dbReference>
<dbReference type="CDD" id="cd16964">
    <property type="entry name" value="YqgF"/>
    <property type="match status" value="1"/>
</dbReference>
<dbReference type="HOGENOM" id="CLU_103107_0_0_1"/>
<protein>
    <recommendedName>
        <fullName evidence="6">YqgF/RNase H-like domain-containing protein</fullName>
    </recommendedName>
</protein>
<dbReference type="Gramene" id="OPUNC10G16510.1">
    <property type="protein sequence ID" value="OPUNC10G16510.1"/>
    <property type="gene ID" value="OPUNC10G16510"/>
</dbReference>
<dbReference type="PANTHER" id="PTHR33317">
    <property type="entry name" value="POLYNUCLEOTIDYL TRANSFERASE, RIBONUCLEASE H-LIKE SUPERFAMILY PROTEIN"/>
    <property type="match status" value="1"/>
</dbReference>
<dbReference type="HAMAP" id="MF_00651">
    <property type="entry name" value="Nuclease_YqgF"/>
    <property type="match status" value="1"/>
</dbReference>
<evidence type="ECO:0000313" key="8">
    <source>
        <dbReference type="Proteomes" id="UP000026962"/>
    </source>
</evidence>
<sequence length="240" mass="25857">MAAAKPVESLPLLRAGAETAAAAAFRRVHLPPQPRRIRAGSIRASPPSTSGGGSPDELPAALLPNAARRRRRRDVCGFSLGVDLGEARTGVAVGRGITLPRPLTVLKLRGQKLELMLLDMAQQQEADELIVGLPVSADGSETPQSNKVRSVVGRLAVQAAERGLRVYLQDEHGTTIDALEFMISRGVKRFARDVKSDAYSAMMILERYFSSSGQGAKIVLPKQQELQCKLLAKSRQDAEV</sequence>
<evidence type="ECO:0000256" key="5">
    <source>
        <dbReference type="SAM" id="MobiDB-lite"/>
    </source>
</evidence>
<evidence type="ECO:0000313" key="7">
    <source>
        <dbReference type="EnsemblPlants" id="OPUNC10G16510.1"/>
    </source>
</evidence>
<dbReference type="Pfam" id="PF03652">
    <property type="entry name" value="RuvX"/>
    <property type="match status" value="1"/>
</dbReference>
<dbReference type="InterPro" id="IPR037027">
    <property type="entry name" value="YqgF/RNaseH-like_dom_sf"/>
</dbReference>
<proteinExistence type="inferred from homology"/>
<feature type="region of interest" description="Disordered" evidence="5">
    <location>
        <begin position="35"/>
        <end position="60"/>
    </location>
</feature>
<dbReference type="Proteomes" id="UP000026962">
    <property type="component" value="Chromosome 10"/>
</dbReference>
<organism evidence="7">
    <name type="scientific">Oryza punctata</name>
    <name type="common">Red rice</name>
    <dbReference type="NCBI Taxonomy" id="4537"/>
    <lineage>
        <taxon>Eukaryota</taxon>
        <taxon>Viridiplantae</taxon>
        <taxon>Streptophyta</taxon>
        <taxon>Embryophyta</taxon>
        <taxon>Tracheophyta</taxon>
        <taxon>Spermatophyta</taxon>
        <taxon>Magnoliopsida</taxon>
        <taxon>Liliopsida</taxon>
        <taxon>Poales</taxon>
        <taxon>Poaceae</taxon>
        <taxon>BOP clade</taxon>
        <taxon>Oryzoideae</taxon>
        <taxon>Oryzeae</taxon>
        <taxon>Oryzinae</taxon>
        <taxon>Oryza</taxon>
    </lineage>
</organism>
<dbReference type="STRING" id="4537.A0A0E0MAK9"/>